<dbReference type="InterPro" id="IPR016181">
    <property type="entry name" value="Acyl_CoA_acyltransferase"/>
</dbReference>
<dbReference type="EMBL" id="KN832890">
    <property type="protein sequence ID" value="KIM94297.1"/>
    <property type="molecule type" value="Genomic_DNA"/>
</dbReference>
<protein>
    <recommendedName>
        <fullName evidence="2">N-acetyltransferase domain-containing protein</fullName>
    </recommendedName>
</protein>
<dbReference type="Gene3D" id="3.40.630.30">
    <property type="match status" value="1"/>
</dbReference>
<dbReference type="HOGENOM" id="CLU_012166_1_0_1"/>
<feature type="compositionally biased region" description="Acidic residues" evidence="1">
    <location>
        <begin position="159"/>
        <end position="171"/>
    </location>
</feature>
<gene>
    <name evidence="3" type="ORF">OIDMADRAFT_207482</name>
</gene>
<reference evidence="4" key="2">
    <citation type="submission" date="2015-01" db="EMBL/GenBank/DDBJ databases">
        <title>Evolutionary Origins and Diversification of the Mycorrhizal Mutualists.</title>
        <authorList>
            <consortium name="DOE Joint Genome Institute"/>
            <consortium name="Mycorrhizal Genomics Consortium"/>
            <person name="Kohler A."/>
            <person name="Kuo A."/>
            <person name="Nagy L.G."/>
            <person name="Floudas D."/>
            <person name="Copeland A."/>
            <person name="Barry K.W."/>
            <person name="Cichocki N."/>
            <person name="Veneault-Fourrey C."/>
            <person name="LaButti K."/>
            <person name="Lindquist E.A."/>
            <person name="Lipzen A."/>
            <person name="Lundell T."/>
            <person name="Morin E."/>
            <person name="Murat C."/>
            <person name="Riley R."/>
            <person name="Ohm R."/>
            <person name="Sun H."/>
            <person name="Tunlid A."/>
            <person name="Henrissat B."/>
            <person name="Grigoriev I.V."/>
            <person name="Hibbett D.S."/>
            <person name="Martin F."/>
        </authorList>
    </citation>
    <scope>NUCLEOTIDE SEQUENCE [LARGE SCALE GENOMIC DNA]</scope>
    <source>
        <strain evidence="4">Zn</strain>
    </source>
</reference>
<proteinExistence type="predicted"/>
<keyword evidence="4" id="KW-1185">Reference proteome</keyword>
<dbReference type="InParanoid" id="A0A0C3CX76"/>
<reference evidence="3 4" key="1">
    <citation type="submission" date="2014-04" db="EMBL/GenBank/DDBJ databases">
        <authorList>
            <consortium name="DOE Joint Genome Institute"/>
            <person name="Kuo A."/>
            <person name="Martino E."/>
            <person name="Perotto S."/>
            <person name="Kohler A."/>
            <person name="Nagy L.G."/>
            <person name="Floudas D."/>
            <person name="Copeland A."/>
            <person name="Barry K.W."/>
            <person name="Cichocki N."/>
            <person name="Veneault-Fourrey C."/>
            <person name="LaButti K."/>
            <person name="Lindquist E.A."/>
            <person name="Lipzen A."/>
            <person name="Lundell T."/>
            <person name="Morin E."/>
            <person name="Murat C."/>
            <person name="Sun H."/>
            <person name="Tunlid A."/>
            <person name="Henrissat B."/>
            <person name="Grigoriev I.V."/>
            <person name="Hibbett D.S."/>
            <person name="Martin F."/>
            <person name="Nordberg H.P."/>
            <person name="Cantor M.N."/>
            <person name="Hua S.X."/>
        </authorList>
    </citation>
    <scope>NUCLEOTIDE SEQUENCE [LARGE SCALE GENOMIC DNA]</scope>
    <source>
        <strain evidence="3 4">Zn</strain>
    </source>
</reference>
<feature type="domain" description="N-acetyltransferase" evidence="2">
    <location>
        <begin position="1"/>
        <end position="158"/>
    </location>
</feature>
<evidence type="ECO:0000313" key="4">
    <source>
        <dbReference type="Proteomes" id="UP000054321"/>
    </source>
</evidence>
<dbReference type="PROSITE" id="PS51186">
    <property type="entry name" value="GNAT"/>
    <property type="match status" value="1"/>
</dbReference>
<sequence length="513" mass="58132">MDEPCQELSNIAFDVFDRYGCLREDLQSHVVRKGSGVWGSELDLGSFFVIEEICVEKDWRRKGLGKQVANLLLSKARAGKRNPLFTFVNPGWLTRDIENDIDRKTEKEQQEIRMNALNGAKAFYRSLGFRRIGASYCFGLATDPDHQAHALPSGADFDPLSEETDTDEPPEGYERTYEDIFGDPARSSWRLKLLEERLPLHHAAITLPDNECVEFFKEFKLSEKQIGDWVKVDRFSKNILHIAASDTKVQSVRWLLGNVDDEQKLSSARDVQGYTPLEGLETQLETQRNTTKRGTMTVIISDKFRGHSAEAIECLAALRKVADLSTPQYLRLKYGCSCGECIDGFLSPCMKLALLSKAEILHDILNDGIEDGKDWCLSNEYLTDHVAPDIQQNFRTNKSLRQGYSNIFDHVAMTLRANMTPTIVNVLNAWRSSSEWPPVTRNFYQRGGNAESTLRVIFEHAKDADEYEGDGDYMMTFEDDINDMPECRNDHEFGFVALACGIGDLPTGEVCIF</sequence>
<dbReference type="GO" id="GO:0016747">
    <property type="term" value="F:acyltransferase activity, transferring groups other than amino-acyl groups"/>
    <property type="evidence" value="ECO:0007669"/>
    <property type="project" value="InterPro"/>
</dbReference>
<dbReference type="InterPro" id="IPR000182">
    <property type="entry name" value="GNAT_dom"/>
</dbReference>
<organism evidence="3 4">
    <name type="scientific">Oidiodendron maius (strain Zn)</name>
    <dbReference type="NCBI Taxonomy" id="913774"/>
    <lineage>
        <taxon>Eukaryota</taxon>
        <taxon>Fungi</taxon>
        <taxon>Dikarya</taxon>
        <taxon>Ascomycota</taxon>
        <taxon>Pezizomycotina</taxon>
        <taxon>Leotiomycetes</taxon>
        <taxon>Leotiomycetes incertae sedis</taxon>
        <taxon>Myxotrichaceae</taxon>
        <taxon>Oidiodendron</taxon>
    </lineage>
</organism>
<dbReference type="OrthoDB" id="508139at2759"/>
<dbReference type="STRING" id="913774.A0A0C3CX76"/>
<evidence type="ECO:0000256" key="1">
    <source>
        <dbReference type="SAM" id="MobiDB-lite"/>
    </source>
</evidence>
<dbReference type="CDD" id="cd04301">
    <property type="entry name" value="NAT_SF"/>
    <property type="match status" value="1"/>
</dbReference>
<dbReference type="Proteomes" id="UP000054321">
    <property type="component" value="Unassembled WGS sequence"/>
</dbReference>
<evidence type="ECO:0000313" key="3">
    <source>
        <dbReference type="EMBL" id="KIM94297.1"/>
    </source>
</evidence>
<evidence type="ECO:0000259" key="2">
    <source>
        <dbReference type="PROSITE" id="PS51186"/>
    </source>
</evidence>
<feature type="region of interest" description="Disordered" evidence="1">
    <location>
        <begin position="151"/>
        <end position="172"/>
    </location>
</feature>
<dbReference type="SUPFAM" id="SSF55729">
    <property type="entry name" value="Acyl-CoA N-acyltransferases (Nat)"/>
    <property type="match status" value="1"/>
</dbReference>
<dbReference type="AlphaFoldDB" id="A0A0C3CX76"/>
<name>A0A0C3CX76_OIDMZ</name>
<accession>A0A0C3CX76</accession>